<comment type="caution">
    <text evidence="1">The sequence shown here is derived from an EMBL/GenBank/DDBJ whole genome shotgun (WGS) entry which is preliminary data.</text>
</comment>
<organism evidence="1">
    <name type="scientific">marine sediment metagenome</name>
    <dbReference type="NCBI Taxonomy" id="412755"/>
    <lineage>
        <taxon>unclassified sequences</taxon>
        <taxon>metagenomes</taxon>
        <taxon>ecological metagenomes</taxon>
    </lineage>
</organism>
<proteinExistence type="predicted"/>
<dbReference type="AlphaFoldDB" id="A0A0F9NXA7"/>
<dbReference type="EMBL" id="LAZR01003058">
    <property type="protein sequence ID" value="KKN22469.1"/>
    <property type="molecule type" value="Genomic_DNA"/>
</dbReference>
<sequence length="80" mass="8759">MNLLVGSIVHYILGDGPSKGECRPAIVVKIWHEETGSAQLIVFMDGTNDGMDPGYHILWATSVLPGNYGGEWHFIGECEQ</sequence>
<reference evidence="1" key="1">
    <citation type="journal article" date="2015" name="Nature">
        <title>Complex archaea that bridge the gap between prokaryotes and eukaryotes.</title>
        <authorList>
            <person name="Spang A."/>
            <person name="Saw J.H."/>
            <person name="Jorgensen S.L."/>
            <person name="Zaremba-Niedzwiedzka K."/>
            <person name="Martijn J."/>
            <person name="Lind A.E."/>
            <person name="van Eijk R."/>
            <person name="Schleper C."/>
            <person name="Guy L."/>
            <person name="Ettema T.J."/>
        </authorList>
    </citation>
    <scope>NUCLEOTIDE SEQUENCE</scope>
</reference>
<accession>A0A0F9NXA7</accession>
<name>A0A0F9NXA7_9ZZZZ</name>
<protein>
    <submittedName>
        <fullName evidence="1">Uncharacterized protein</fullName>
    </submittedName>
</protein>
<gene>
    <name evidence="1" type="ORF">LCGC14_0914780</name>
</gene>
<evidence type="ECO:0000313" key="1">
    <source>
        <dbReference type="EMBL" id="KKN22469.1"/>
    </source>
</evidence>